<protein>
    <recommendedName>
        <fullName evidence="4">G protein-coupled receptor</fullName>
    </recommendedName>
</protein>
<feature type="transmembrane region" description="Helical" evidence="1">
    <location>
        <begin position="77"/>
        <end position="99"/>
    </location>
</feature>
<keyword evidence="1" id="KW-1133">Transmembrane helix</keyword>
<reference evidence="2" key="1">
    <citation type="submission" date="2023-10" db="EMBL/GenBank/DDBJ databases">
        <title>Genome assembly of Pristionchus species.</title>
        <authorList>
            <person name="Yoshida K."/>
            <person name="Sommer R.J."/>
        </authorList>
    </citation>
    <scope>NUCLEOTIDE SEQUENCE</scope>
    <source>
        <strain evidence="2">RS5133</strain>
    </source>
</reference>
<accession>A0AAV5WLG5</accession>
<keyword evidence="1" id="KW-0812">Transmembrane</keyword>
<proteinExistence type="predicted"/>
<feature type="non-terminal residue" evidence="2">
    <location>
        <position position="139"/>
    </location>
</feature>
<evidence type="ECO:0000256" key="1">
    <source>
        <dbReference type="SAM" id="Phobius"/>
    </source>
</evidence>
<feature type="transmembrane region" description="Helical" evidence="1">
    <location>
        <begin position="6"/>
        <end position="23"/>
    </location>
</feature>
<name>A0AAV5WLG5_9BILA</name>
<keyword evidence="1" id="KW-0472">Membrane</keyword>
<comment type="caution">
    <text evidence="2">The sequence shown here is derived from an EMBL/GenBank/DDBJ whole genome shotgun (WGS) entry which is preliminary data.</text>
</comment>
<evidence type="ECO:0008006" key="4">
    <source>
        <dbReference type="Google" id="ProtNLM"/>
    </source>
</evidence>
<organism evidence="2 3">
    <name type="scientific">Pristionchus fissidentatus</name>
    <dbReference type="NCBI Taxonomy" id="1538716"/>
    <lineage>
        <taxon>Eukaryota</taxon>
        <taxon>Metazoa</taxon>
        <taxon>Ecdysozoa</taxon>
        <taxon>Nematoda</taxon>
        <taxon>Chromadorea</taxon>
        <taxon>Rhabditida</taxon>
        <taxon>Rhabditina</taxon>
        <taxon>Diplogasteromorpha</taxon>
        <taxon>Diplogasteroidea</taxon>
        <taxon>Neodiplogasteridae</taxon>
        <taxon>Pristionchus</taxon>
    </lineage>
</organism>
<dbReference type="AlphaFoldDB" id="A0AAV5WLG5"/>
<gene>
    <name evidence="2" type="ORF">PFISCL1PPCAC_24109</name>
</gene>
<feature type="transmembrane region" description="Helical" evidence="1">
    <location>
        <begin position="119"/>
        <end position="138"/>
    </location>
</feature>
<evidence type="ECO:0000313" key="2">
    <source>
        <dbReference type="EMBL" id="GMT32812.1"/>
    </source>
</evidence>
<sequence>ALLPLLYGFVIPSVVVTLILIYSSTITERVPTTFTTCSLILHFCQFRLNSVYYLDLGIVIDKQFPIVFTLRKWKINYSIVAVTPYVLLILFSFFFGQSWNSSLICGAFRITYMLNEFNIWIPTVTMVTTTVVGGLVVYN</sequence>
<keyword evidence="3" id="KW-1185">Reference proteome</keyword>
<dbReference type="Proteomes" id="UP001432322">
    <property type="component" value="Unassembled WGS sequence"/>
</dbReference>
<feature type="non-terminal residue" evidence="2">
    <location>
        <position position="1"/>
    </location>
</feature>
<dbReference type="EMBL" id="BTSY01000006">
    <property type="protein sequence ID" value="GMT32812.1"/>
    <property type="molecule type" value="Genomic_DNA"/>
</dbReference>
<evidence type="ECO:0000313" key="3">
    <source>
        <dbReference type="Proteomes" id="UP001432322"/>
    </source>
</evidence>